<dbReference type="Gene3D" id="3.10.450.530">
    <property type="entry name" value="Ribonuclease toxin, BrnT, of type II toxin-antitoxin system"/>
    <property type="match status" value="1"/>
</dbReference>
<dbReference type="AlphaFoldDB" id="A0A6G9AEG4"/>
<reference evidence="4 5" key="2">
    <citation type="journal article" date="2020" name="Int. J. Syst. Evol. Microbiol.">
        <title>Description and complete genome sequences of Bradyrhizobium symbiodeficiens sp. nov., a non-symbiotic bacterium associated with legumes native to Canada.</title>
        <authorList>
            <person name="Bromfield E.S.P."/>
            <person name="Cloutier S."/>
            <person name="Nguyen H.D.T."/>
        </authorList>
    </citation>
    <scope>NUCLEOTIDE SEQUENCE [LARGE SCALE GENOMIC DNA]</scope>
    <source>
        <strain evidence="3 5">101S1MB</strain>
        <strain evidence="1 4">65S1MB</strain>
    </source>
</reference>
<dbReference type="InterPro" id="IPR007460">
    <property type="entry name" value="BrnT_toxin"/>
</dbReference>
<gene>
    <name evidence="1" type="ORF">FJN17_05065</name>
    <name evidence="2" type="ORF">HAV00_00035</name>
    <name evidence="3" type="ORF">HAV00_32765</name>
</gene>
<evidence type="ECO:0000313" key="4">
    <source>
        <dbReference type="Proteomes" id="UP000319298"/>
    </source>
</evidence>
<dbReference type="RefSeq" id="WP_140478193.1">
    <property type="nucleotide sequence ID" value="NZ_CP041090.2"/>
</dbReference>
<keyword evidence="4" id="KW-1185">Reference proteome</keyword>
<dbReference type="EMBL" id="CP050066">
    <property type="protein sequence ID" value="QIP04731.1"/>
    <property type="molecule type" value="Genomic_DNA"/>
</dbReference>
<evidence type="ECO:0000313" key="3">
    <source>
        <dbReference type="EMBL" id="QIP10724.1"/>
    </source>
</evidence>
<dbReference type="Pfam" id="PF04365">
    <property type="entry name" value="BrnT_toxin"/>
    <property type="match status" value="1"/>
</dbReference>
<organism evidence="3 5">
    <name type="scientific">Bradyrhizobium symbiodeficiens</name>
    <dbReference type="NCBI Taxonomy" id="1404367"/>
    <lineage>
        <taxon>Bacteria</taxon>
        <taxon>Pseudomonadati</taxon>
        <taxon>Pseudomonadota</taxon>
        <taxon>Alphaproteobacteria</taxon>
        <taxon>Hyphomicrobiales</taxon>
        <taxon>Nitrobacteraceae</taxon>
        <taxon>Bradyrhizobium</taxon>
    </lineage>
</organism>
<dbReference type="InterPro" id="IPR038573">
    <property type="entry name" value="BrnT_sf"/>
</dbReference>
<accession>A0A6G9AEG4</accession>
<dbReference type="EMBL" id="CP050066">
    <property type="protein sequence ID" value="QIP10724.1"/>
    <property type="molecule type" value="Genomic_DNA"/>
</dbReference>
<evidence type="ECO:0000313" key="5">
    <source>
        <dbReference type="Proteomes" id="UP000500895"/>
    </source>
</evidence>
<dbReference type="Proteomes" id="UP000500895">
    <property type="component" value="Chromosome"/>
</dbReference>
<reference evidence="1" key="3">
    <citation type="submission" date="2024-02" db="EMBL/GenBank/DDBJ databases">
        <authorList>
            <person name="Bromfield E.S.P."/>
            <person name="Cloutier S."/>
            <person name="Nguyen H.D.T."/>
        </authorList>
    </citation>
    <scope>NUCLEOTIDE SEQUENCE</scope>
    <source>
        <strain evidence="2">101S1MB</strain>
        <strain evidence="1">65S1MB</strain>
    </source>
</reference>
<reference evidence="4" key="1">
    <citation type="submission" date="2019-06" db="EMBL/GenBank/DDBJ databases">
        <title>Whole-Genome Sequence of Bradyrhizobium sp. 3 Strain 65S1MB.</title>
        <authorList>
            <person name="Bromfield E.S.P."/>
            <person name="Cloutier S."/>
            <person name="Nguyen H.D.T."/>
        </authorList>
    </citation>
    <scope>NUCLEOTIDE SEQUENCE [LARGE SCALE GENOMIC DNA]</scope>
    <source>
        <strain evidence="4">65S1MB</strain>
    </source>
</reference>
<protein>
    <submittedName>
        <fullName evidence="3">BrnT family toxin</fullName>
    </submittedName>
</protein>
<name>A0A6G9AEG4_9BRAD</name>
<proteinExistence type="predicted"/>
<evidence type="ECO:0000313" key="2">
    <source>
        <dbReference type="EMBL" id="QIP04731.1"/>
    </source>
</evidence>
<dbReference type="Proteomes" id="UP000319298">
    <property type="component" value="Chromosome"/>
</dbReference>
<sequence>MEFEWDNAKEGANRKKHGIDFQTAAKVFLDPFAIEFDDLDTTGELRINMIGLVDGRMLFVTYTMRGETVRIISARGAEPHEKRKYHET</sequence>
<evidence type="ECO:0000313" key="1">
    <source>
        <dbReference type="EMBL" id="QDF36992.1"/>
    </source>
</evidence>
<dbReference type="EMBL" id="CP041090">
    <property type="protein sequence ID" value="QDF36992.1"/>
    <property type="molecule type" value="Genomic_DNA"/>
</dbReference>